<protein>
    <submittedName>
        <fullName evidence="1">Type IV pilus assembly protein PilE</fullName>
    </submittedName>
</protein>
<dbReference type="InterPro" id="IPR045584">
    <property type="entry name" value="Pilin-like"/>
</dbReference>
<dbReference type="AlphaFoldDB" id="A0A4R6XJ95"/>
<sequence>MKNKGFTLTELMIVLAILAMLMAYAIPNYRQYVLKSKRTVAQNRLLEVAGLFEKFYANTNSYPAGLTGGAANLSLSSDYLASDEYTLTVAYPVGGGWTLSATATGGQTQDTDCSVITLNNIGARGPSAECWE</sequence>
<dbReference type="NCBIfam" id="TIGR02532">
    <property type="entry name" value="IV_pilin_GFxxxE"/>
    <property type="match status" value="1"/>
</dbReference>
<reference evidence="1 2" key="1">
    <citation type="submission" date="2019-03" db="EMBL/GenBank/DDBJ databases">
        <title>Genomic Encyclopedia of Type Strains, Phase IV (KMG-IV): sequencing the most valuable type-strain genomes for metagenomic binning, comparative biology and taxonomic classification.</title>
        <authorList>
            <person name="Goeker M."/>
        </authorList>
    </citation>
    <scope>NUCLEOTIDE SEQUENCE [LARGE SCALE GENOMIC DNA]</scope>
    <source>
        <strain evidence="1 2">DSM 25488</strain>
    </source>
</reference>
<dbReference type="Pfam" id="PF07963">
    <property type="entry name" value="N_methyl"/>
    <property type="match status" value="1"/>
</dbReference>
<organism evidence="1 2">
    <name type="scientific">Marinicella litoralis</name>
    <dbReference type="NCBI Taxonomy" id="644220"/>
    <lineage>
        <taxon>Bacteria</taxon>
        <taxon>Pseudomonadati</taxon>
        <taxon>Pseudomonadota</taxon>
        <taxon>Gammaproteobacteria</taxon>
        <taxon>Lysobacterales</taxon>
        <taxon>Marinicellaceae</taxon>
        <taxon>Marinicella</taxon>
    </lineage>
</organism>
<dbReference type="OrthoDB" id="5296638at2"/>
<evidence type="ECO:0000313" key="1">
    <source>
        <dbReference type="EMBL" id="TDR18419.1"/>
    </source>
</evidence>
<dbReference type="Proteomes" id="UP000295724">
    <property type="component" value="Unassembled WGS sequence"/>
</dbReference>
<accession>A0A4R6XJ95</accession>
<dbReference type="GO" id="GO:0043683">
    <property type="term" value="P:type IV pilus assembly"/>
    <property type="evidence" value="ECO:0007669"/>
    <property type="project" value="InterPro"/>
</dbReference>
<proteinExistence type="predicted"/>
<dbReference type="InterPro" id="IPR012902">
    <property type="entry name" value="N_methyl_site"/>
</dbReference>
<dbReference type="Pfam" id="PF16732">
    <property type="entry name" value="ComP_DUS"/>
    <property type="match status" value="1"/>
</dbReference>
<comment type="caution">
    <text evidence="1">The sequence shown here is derived from an EMBL/GenBank/DDBJ whole genome shotgun (WGS) entry which is preliminary data.</text>
</comment>
<dbReference type="Gene3D" id="3.30.700.10">
    <property type="entry name" value="Glycoprotein, Type 4 Pilin"/>
    <property type="match status" value="1"/>
</dbReference>
<dbReference type="RefSeq" id="WP_099019731.1">
    <property type="nucleotide sequence ID" value="NZ_NIHB01000003.1"/>
</dbReference>
<evidence type="ECO:0000313" key="2">
    <source>
        <dbReference type="Proteomes" id="UP000295724"/>
    </source>
</evidence>
<keyword evidence="2" id="KW-1185">Reference proteome</keyword>
<dbReference type="PANTHER" id="PTHR30093">
    <property type="entry name" value="GENERAL SECRETION PATHWAY PROTEIN G"/>
    <property type="match status" value="1"/>
</dbReference>
<dbReference type="InterPro" id="IPR031982">
    <property type="entry name" value="PilE-like"/>
</dbReference>
<gene>
    <name evidence="1" type="ORF">C8D91_2339</name>
</gene>
<name>A0A4R6XJ95_9GAMM</name>
<dbReference type="SUPFAM" id="SSF54523">
    <property type="entry name" value="Pili subunits"/>
    <property type="match status" value="1"/>
</dbReference>
<dbReference type="EMBL" id="SNZB01000005">
    <property type="protein sequence ID" value="TDR18419.1"/>
    <property type="molecule type" value="Genomic_DNA"/>
</dbReference>
<dbReference type="PANTHER" id="PTHR30093:SF47">
    <property type="entry name" value="TYPE IV PILUS NON-CORE MINOR PILIN PILE"/>
    <property type="match status" value="1"/>
</dbReference>